<dbReference type="EMBL" id="JADJUC010000010">
    <property type="protein sequence ID" value="MBK8524423.1"/>
    <property type="molecule type" value="Genomic_DNA"/>
</dbReference>
<accession>A0A9D7K2P9</accession>
<gene>
    <name evidence="1" type="ORF">IPL58_10135</name>
</gene>
<proteinExistence type="predicted"/>
<sequence>MLGEKQKSKIRDMEKKDGQLLLQGRELGYGWTIAIEQKSGDMTLSLVNREGAFVLFGRCTPL</sequence>
<comment type="caution">
    <text evidence="1">The sequence shown here is derived from an EMBL/GenBank/DDBJ whole genome shotgun (WGS) entry which is preliminary data.</text>
</comment>
<name>A0A9D7K2P9_9PROT</name>
<organism evidence="1 2">
    <name type="scientific">Candidatus Proximibacter danicus</name>
    <dbReference type="NCBI Taxonomy" id="2954365"/>
    <lineage>
        <taxon>Bacteria</taxon>
        <taxon>Pseudomonadati</taxon>
        <taxon>Pseudomonadota</taxon>
        <taxon>Betaproteobacteria</taxon>
        <taxon>Candidatus Proximibacter</taxon>
    </lineage>
</organism>
<dbReference type="Proteomes" id="UP000886689">
    <property type="component" value="Unassembled WGS sequence"/>
</dbReference>
<dbReference type="AlphaFoldDB" id="A0A9D7K2P9"/>
<evidence type="ECO:0000313" key="1">
    <source>
        <dbReference type="EMBL" id="MBK8524423.1"/>
    </source>
</evidence>
<evidence type="ECO:0000313" key="2">
    <source>
        <dbReference type="Proteomes" id="UP000886689"/>
    </source>
</evidence>
<protein>
    <submittedName>
        <fullName evidence="1">Uncharacterized protein</fullName>
    </submittedName>
</protein>
<reference evidence="1" key="1">
    <citation type="submission" date="2020-10" db="EMBL/GenBank/DDBJ databases">
        <title>Connecting structure to function with the recovery of over 1000 high-quality activated sludge metagenome-assembled genomes encoding full-length rRNA genes using long-read sequencing.</title>
        <authorList>
            <person name="Singleton C.M."/>
            <person name="Petriglieri F."/>
            <person name="Kristensen J.M."/>
            <person name="Kirkegaard R.H."/>
            <person name="Michaelsen T.Y."/>
            <person name="Andersen M.H."/>
            <person name="Karst S.M."/>
            <person name="Dueholm M.S."/>
            <person name="Nielsen P.H."/>
            <person name="Albertsen M."/>
        </authorList>
    </citation>
    <scope>NUCLEOTIDE SEQUENCE</scope>
    <source>
        <strain evidence="1">Hirt_18-Q3-R61-65_BATAC.395</strain>
    </source>
</reference>